<comment type="caution">
    <text evidence="3">The sequence shown here is derived from an EMBL/GenBank/DDBJ whole genome shotgun (WGS) entry which is preliminary data.</text>
</comment>
<dbReference type="InterPro" id="IPR052913">
    <property type="entry name" value="Glycopeptide_resist_protein"/>
</dbReference>
<dbReference type="InterPro" id="IPR022029">
    <property type="entry name" value="YoaR-like_PG-bd"/>
</dbReference>
<dbReference type="EMBL" id="JAANOU010000001">
    <property type="protein sequence ID" value="NIH77783.1"/>
    <property type="molecule type" value="Genomic_DNA"/>
</dbReference>
<keyword evidence="4" id="KW-1185">Reference proteome</keyword>
<name>A0ABX0SLH4_9PSEU</name>
<feature type="region of interest" description="Disordered" evidence="1">
    <location>
        <begin position="566"/>
        <end position="593"/>
    </location>
</feature>
<feature type="region of interest" description="Disordered" evidence="1">
    <location>
        <begin position="1"/>
        <end position="27"/>
    </location>
</feature>
<dbReference type="Pfam" id="PF04294">
    <property type="entry name" value="VanW"/>
    <property type="match status" value="1"/>
</dbReference>
<proteinExistence type="predicted"/>
<dbReference type="Pfam" id="PF12229">
    <property type="entry name" value="PG_binding_4"/>
    <property type="match status" value="1"/>
</dbReference>
<evidence type="ECO:0000313" key="3">
    <source>
        <dbReference type="EMBL" id="NIH77783.1"/>
    </source>
</evidence>
<accession>A0ABX0SLH4</accession>
<feature type="domain" description="YoaR-like putative peptidoglycan binding" evidence="2">
    <location>
        <begin position="308"/>
        <end position="382"/>
    </location>
</feature>
<sequence>MHREDQYWPERDPDSVQPTETTAIGARPPAEFLLDEPLDATEDALAGELLEVGDVPVQSPPSPAKRFLARTLMAAGCVLAVGVVLYATDLLLSAGEVPRGVTVAGVEVGGLSRGDAEAKLRQDLGPRLDAPVPVEAGDVRTTLDPTQSGLSVDWSSTIAQAGHQPLDPLDRILSFFRAREVGVVTSTDPDRLHQSIARLAAERINHPPTEGSIGFVPVPGSDGGVQPYPIEPRDGQELTDVKGAGDILRATWLDKRGVRLPVALTPVQVTSAGVHSALDQLVAPAVAGPVTLHGDGADAVLEPRQIATALKFGPAGGGALKVEADPVKLQQAVRDPRAATEKRGKDARLVFAGGVPTVQPSEDARSVDWNKTFQPLMDVLTKPGGRDLTVRYQTSRPQTTTEEVTALGVKEVVGEFTTRALSGAAETNVQVMANSVDGTVLRPGETFSLNERAGARSASQGYVPAPLNEDGSGPVVPGGGSSEFASTLYNAAYLAGLTDAGHTEHGYYLDRYPVARDAVAVAADGSAVDLRFTNSLRSGVAIEASVSGGSVTVKIWGTKQYRVTSTPGASSDFRSPPVQPGGPDCTPSSGRRGFTASDTRVVYDLATGAEVRRDTRTVTYAPEPAVLCGFGVSADRPSG</sequence>
<dbReference type="InterPro" id="IPR007391">
    <property type="entry name" value="Vancomycin_resist_VanW"/>
</dbReference>
<evidence type="ECO:0000259" key="2">
    <source>
        <dbReference type="Pfam" id="PF12229"/>
    </source>
</evidence>
<evidence type="ECO:0000256" key="1">
    <source>
        <dbReference type="SAM" id="MobiDB-lite"/>
    </source>
</evidence>
<dbReference type="PANTHER" id="PTHR35788:SF1">
    <property type="entry name" value="EXPORTED PROTEIN"/>
    <property type="match status" value="1"/>
</dbReference>
<reference evidence="3 4" key="1">
    <citation type="submission" date="2020-03" db="EMBL/GenBank/DDBJ databases">
        <title>Sequencing the genomes of 1000 actinobacteria strains.</title>
        <authorList>
            <person name="Klenk H.-P."/>
        </authorList>
    </citation>
    <scope>NUCLEOTIDE SEQUENCE [LARGE SCALE GENOMIC DNA]</scope>
    <source>
        <strain evidence="3 4">DSM 45668</strain>
    </source>
</reference>
<dbReference type="RefSeq" id="WP_167109967.1">
    <property type="nucleotide sequence ID" value="NZ_JAANOU010000001.1"/>
</dbReference>
<dbReference type="Proteomes" id="UP000754495">
    <property type="component" value="Unassembled WGS sequence"/>
</dbReference>
<feature type="compositionally biased region" description="Basic and acidic residues" evidence="1">
    <location>
        <begin position="1"/>
        <end position="14"/>
    </location>
</feature>
<dbReference type="PANTHER" id="PTHR35788">
    <property type="entry name" value="EXPORTED PROTEIN-RELATED"/>
    <property type="match status" value="1"/>
</dbReference>
<protein>
    <submittedName>
        <fullName evidence="3">Vancomycin resistance protein YoaR</fullName>
    </submittedName>
</protein>
<evidence type="ECO:0000313" key="4">
    <source>
        <dbReference type="Proteomes" id="UP000754495"/>
    </source>
</evidence>
<organism evidence="3 4">
    <name type="scientific">Amycolatopsis viridis</name>
    <dbReference type="NCBI Taxonomy" id="185678"/>
    <lineage>
        <taxon>Bacteria</taxon>
        <taxon>Bacillati</taxon>
        <taxon>Actinomycetota</taxon>
        <taxon>Actinomycetes</taxon>
        <taxon>Pseudonocardiales</taxon>
        <taxon>Pseudonocardiaceae</taxon>
        <taxon>Amycolatopsis</taxon>
    </lineage>
</organism>
<gene>
    <name evidence="3" type="ORF">FHX46_000313</name>
</gene>